<evidence type="ECO:0000259" key="3">
    <source>
        <dbReference type="PROSITE" id="PS51635"/>
    </source>
</evidence>
<dbReference type="EMBL" id="BEZZ01254910">
    <property type="protein sequence ID" value="GCC49082.1"/>
    <property type="molecule type" value="Genomic_DNA"/>
</dbReference>
<feature type="short sequence motif" description="GXGXXG" evidence="2">
    <location>
        <begin position="14"/>
        <end position="19"/>
    </location>
</feature>
<reference evidence="4 5" key="1">
    <citation type="journal article" date="2018" name="Nat. Ecol. Evol.">
        <title>Shark genomes provide insights into elasmobranch evolution and the origin of vertebrates.</title>
        <authorList>
            <person name="Hara Y"/>
            <person name="Yamaguchi K"/>
            <person name="Onimaru K"/>
            <person name="Kadota M"/>
            <person name="Koyanagi M"/>
            <person name="Keeley SD"/>
            <person name="Tatsumi K"/>
            <person name="Tanaka K"/>
            <person name="Motone F"/>
            <person name="Kageyama Y"/>
            <person name="Nozu R"/>
            <person name="Adachi N"/>
            <person name="Nishimura O"/>
            <person name="Nakagawa R"/>
            <person name="Tanegashima C"/>
            <person name="Kiyatake I"/>
            <person name="Matsumoto R"/>
            <person name="Murakumo K"/>
            <person name="Nishida K"/>
            <person name="Terakita A"/>
            <person name="Kuratani S"/>
            <person name="Sato K"/>
            <person name="Hyodo S Kuraku.S."/>
        </authorList>
    </citation>
    <scope>NUCLEOTIDE SEQUENCE [LARGE SCALE GENOMIC DNA]</scope>
</reference>
<name>A0A401U2H7_CHIPU</name>
<feature type="short sequence motif" description="GXSXG" evidence="2">
    <location>
        <begin position="42"/>
        <end position="46"/>
    </location>
</feature>
<accession>A0A401U2H7</accession>
<keyword evidence="1" id="KW-0443">Lipid metabolism</keyword>
<keyword evidence="5" id="KW-1185">Reference proteome</keyword>
<dbReference type="GO" id="GO:0003824">
    <property type="term" value="F:catalytic activity"/>
    <property type="evidence" value="ECO:0007669"/>
    <property type="project" value="UniProtKB-ARBA"/>
</dbReference>
<dbReference type="AlphaFoldDB" id="A0A401U2H7"/>
<dbReference type="Pfam" id="PF01734">
    <property type="entry name" value="Patatin"/>
    <property type="match status" value="1"/>
</dbReference>
<dbReference type="InterPro" id="IPR016035">
    <property type="entry name" value="Acyl_Trfase/lysoPLipase"/>
</dbReference>
<feature type="non-terminal residue" evidence="4">
    <location>
        <position position="89"/>
    </location>
</feature>
<proteinExistence type="predicted"/>
<dbReference type="PROSITE" id="PS51635">
    <property type="entry name" value="PNPLA"/>
    <property type="match status" value="1"/>
</dbReference>
<dbReference type="Gene3D" id="3.40.1090.10">
    <property type="entry name" value="Cytosolic phospholipase A2 catalytic domain"/>
    <property type="match status" value="1"/>
</dbReference>
<gene>
    <name evidence="4" type="ORF">chiPu_0033129</name>
</gene>
<dbReference type="OrthoDB" id="10585169at2759"/>
<feature type="domain" description="PNPLA" evidence="3">
    <location>
        <begin position="10"/>
        <end position="89"/>
    </location>
</feature>
<comment type="caution">
    <text evidence="2">Lacks conserved residue(s) required for the propagation of feature annotation.</text>
</comment>
<sequence>MNRSPVLVDLALQGGGSHGAFTWGVLDRLLEEPWFQIAGISGTSAGAMNAAVLADGWAAAGATGAREALEKYWRSVSRAAAFSPLQRSP</sequence>
<organism evidence="4 5">
    <name type="scientific">Chiloscyllium punctatum</name>
    <name type="common">Brownbanded bambooshark</name>
    <name type="synonym">Hemiscyllium punctatum</name>
    <dbReference type="NCBI Taxonomy" id="137246"/>
    <lineage>
        <taxon>Eukaryota</taxon>
        <taxon>Metazoa</taxon>
        <taxon>Chordata</taxon>
        <taxon>Craniata</taxon>
        <taxon>Vertebrata</taxon>
        <taxon>Chondrichthyes</taxon>
        <taxon>Elasmobranchii</taxon>
        <taxon>Galeomorphii</taxon>
        <taxon>Galeoidea</taxon>
        <taxon>Orectolobiformes</taxon>
        <taxon>Hemiscylliidae</taxon>
        <taxon>Chiloscyllium</taxon>
    </lineage>
</organism>
<dbReference type="SUPFAM" id="SSF52151">
    <property type="entry name" value="FabD/lysophospholipase-like"/>
    <property type="match status" value="1"/>
</dbReference>
<dbReference type="GO" id="GO:0006629">
    <property type="term" value="P:lipid metabolic process"/>
    <property type="evidence" value="ECO:0007669"/>
    <property type="project" value="UniProtKB-KW"/>
</dbReference>
<dbReference type="Proteomes" id="UP000287033">
    <property type="component" value="Unassembled WGS sequence"/>
</dbReference>
<evidence type="ECO:0000256" key="1">
    <source>
        <dbReference type="ARBA" id="ARBA00023098"/>
    </source>
</evidence>
<protein>
    <recommendedName>
        <fullName evidence="3">PNPLA domain-containing protein</fullName>
    </recommendedName>
</protein>
<evidence type="ECO:0000313" key="4">
    <source>
        <dbReference type="EMBL" id="GCC49082.1"/>
    </source>
</evidence>
<comment type="caution">
    <text evidence="4">The sequence shown here is derived from an EMBL/GenBank/DDBJ whole genome shotgun (WGS) entry which is preliminary data.</text>
</comment>
<evidence type="ECO:0000256" key="2">
    <source>
        <dbReference type="PROSITE-ProRule" id="PRU01161"/>
    </source>
</evidence>
<dbReference type="InterPro" id="IPR002641">
    <property type="entry name" value="PNPLA_dom"/>
</dbReference>
<evidence type="ECO:0000313" key="5">
    <source>
        <dbReference type="Proteomes" id="UP000287033"/>
    </source>
</evidence>